<evidence type="ECO:0000313" key="1">
    <source>
        <dbReference type="EMBL" id="KKK48149.1"/>
    </source>
</evidence>
<organism evidence="1">
    <name type="scientific">marine sediment metagenome</name>
    <dbReference type="NCBI Taxonomy" id="412755"/>
    <lineage>
        <taxon>unclassified sequences</taxon>
        <taxon>metagenomes</taxon>
        <taxon>ecological metagenomes</taxon>
    </lineage>
</organism>
<sequence>MSFYHYAIKIISERLKSVDSLQKVLEKISIASAKGQIAFYPCGRYTRTILCEIKSRTPELLSKVIGCFDKSSEATMEKGISVYNIRKLDEFEEMISLLVLASNTFYSKEIRDIEELTNYNGPTLKT</sequence>
<comment type="caution">
    <text evidence="1">The sequence shown here is derived from an EMBL/GenBank/DDBJ whole genome shotgun (WGS) entry which is preliminary data.</text>
</comment>
<gene>
    <name evidence="1" type="ORF">LCGC14_3148050</name>
</gene>
<protein>
    <submittedName>
        <fullName evidence="1">Uncharacterized protein</fullName>
    </submittedName>
</protein>
<proteinExistence type="predicted"/>
<accession>A0A0F8Y1R8</accession>
<dbReference type="EMBL" id="LAZR01069216">
    <property type="protein sequence ID" value="KKK48149.1"/>
    <property type="molecule type" value="Genomic_DNA"/>
</dbReference>
<name>A0A0F8Y1R8_9ZZZZ</name>
<reference evidence="1" key="1">
    <citation type="journal article" date="2015" name="Nature">
        <title>Complex archaea that bridge the gap between prokaryotes and eukaryotes.</title>
        <authorList>
            <person name="Spang A."/>
            <person name="Saw J.H."/>
            <person name="Jorgensen S.L."/>
            <person name="Zaremba-Niedzwiedzka K."/>
            <person name="Martijn J."/>
            <person name="Lind A.E."/>
            <person name="van Eijk R."/>
            <person name="Schleper C."/>
            <person name="Guy L."/>
            <person name="Ettema T.J."/>
        </authorList>
    </citation>
    <scope>NUCLEOTIDE SEQUENCE</scope>
</reference>
<dbReference type="AlphaFoldDB" id="A0A0F8Y1R8"/>
<feature type="non-terminal residue" evidence="1">
    <location>
        <position position="126"/>
    </location>
</feature>